<keyword evidence="4" id="KW-1185">Reference proteome</keyword>
<dbReference type="InterPro" id="IPR006527">
    <property type="entry name" value="F-box-assoc_dom_typ1"/>
</dbReference>
<protein>
    <submittedName>
        <fullName evidence="2">(rape) hypothetical protein</fullName>
    </submittedName>
    <submittedName>
        <fullName evidence="3">BnaC04g02900D protein</fullName>
    </submittedName>
</protein>
<dbReference type="PaxDb" id="3708-A0A078FXN6"/>
<dbReference type="Pfam" id="PF07734">
    <property type="entry name" value="FBA_1"/>
    <property type="match status" value="1"/>
</dbReference>
<dbReference type="Pfam" id="PF00646">
    <property type="entry name" value="F-box"/>
    <property type="match status" value="1"/>
</dbReference>
<dbReference type="Gramene" id="CDY17929">
    <property type="protein sequence ID" value="CDY17929"/>
    <property type="gene ID" value="GSBRNA2T00002280001"/>
</dbReference>
<evidence type="ECO:0000313" key="3">
    <source>
        <dbReference type="EMBL" id="CDY17929.1"/>
    </source>
</evidence>
<dbReference type="PANTHER" id="PTHR31111">
    <property type="entry name" value="BNAA05G37150D PROTEIN-RELATED"/>
    <property type="match status" value="1"/>
</dbReference>
<evidence type="ECO:0000313" key="4">
    <source>
        <dbReference type="Proteomes" id="UP000028999"/>
    </source>
</evidence>
<reference evidence="3" key="2">
    <citation type="submission" date="2014-06" db="EMBL/GenBank/DDBJ databases">
        <authorList>
            <person name="Genoscope - CEA"/>
        </authorList>
    </citation>
    <scope>NUCLEOTIDE SEQUENCE</scope>
</reference>
<dbReference type="SUPFAM" id="SSF81383">
    <property type="entry name" value="F-box domain"/>
    <property type="match status" value="1"/>
</dbReference>
<evidence type="ECO:0000313" key="2">
    <source>
        <dbReference type="EMBL" id="CAF1803519.1"/>
    </source>
</evidence>
<dbReference type="Proteomes" id="UP000028999">
    <property type="component" value="Unassembled WGS sequence"/>
</dbReference>
<reference evidence="2" key="3">
    <citation type="submission" date="2021-01" db="EMBL/GenBank/DDBJ databases">
        <authorList>
            <consortium name="Genoscope - CEA"/>
            <person name="William W."/>
        </authorList>
    </citation>
    <scope>NUCLEOTIDE SEQUENCE</scope>
</reference>
<sequence length="367" mass="42292">MFERCRKLAIFGFFFNSTYHFYRRKSNPIYIVPDILEEIFLRFPSKPILKFKTVSKQWRTILESKMFVARRMNVKQNRKILAAHNCSCGYKPSLLLESQFEGDEEIIYMHFDATRPMLSCNGLLCFREPDCITVLNPSTGQNLRFPSGQEPVSSRFRNRSDMVMGFGRDRVTGSYKVVKVFVESMFGDCDVHDVESGEWKKLRRPHYVTRLGRQSVCVNGSIYWLFSAPDTLVTRETKIVNLENRLAIAKITVYGVECILEICSMNAEEEIWSNTYAINLAGVPESKWSMFTPLAVSNQGNLVLYNDRKSLFKYYPQTYELRCLSSDSCVHVISPYLENLAPLRSKSAHHPGYLDADCFRKGSHSGS</sequence>
<dbReference type="AlphaFoldDB" id="A0A078FXN6"/>
<dbReference type="Proteomes" id="UP001295469">
    <property type="component" value="Chromosome C04"/>
</dbReference>
<dbReference type="InterPro" id="IPR017451">
    <property type="entry name" value="F-box-assoc_interact_dom"/>
</dbReference>
<dbReference type="OMA" id="ECILEIC"/>
<reference evidence="3 4" key="1">
    <citation type="journal article" date="2014" name="Science">
        <title>Plant genetics. Early allopolyploid evolution in the post-Neolithic Brassica napus oilseed genome.</title>
        <authorList>
            <person name="Chalhoub B."/>
            <person name="Denoeud F."/>
            <person name="Liu S."/>
            <person name="Parkin I.A."/>
            <person name="Tang H."/>
            <person name="Wang X."/>
            <person name="Chiquet J."/>
            <person name="Belcram H."/>
            <person name="Tong C."/>
            <person name="Samans B."/>
            <person name="Correa M."/>
            <person name="Da Silva C."/>
            <person name="Just J."/>
            <person name="Falentin C."/>
            <person name="Koh C.S."/>
            <person name="Le Clainche I."/>
            <person name="Bernard M."/>
            <person name="Bento P."/>
            <person name="Noel B."/>
            <person name="Labadie K."/>
            <person name="Alberti A."/>
            <person name="Charles M."/>
            <person name="Arnaud D."/>
            <person name="Guo H."/>
            <person name="Daviaud C."/>
            <person name="Alamery S."/>
            <person name="Jabbari K."/>
            <person name="Zhao M."/>
            <person name="Edger P.P."/>
            <person name="Chelaifa H."/>
            <person name="Tack D."/>
            <person name="Lassalle G."/>
            <person name="Mestiri I."/>
            <person name="Schnel N."/>
            <person name="Le Paslier M.C."/>
            <person name="Fan G."/>
            <person name="Renault V."/>
            <person name="Bayer P.E."/>
            <person name="Golicz A.A."/>
            <person name="Manoli S."/>
            <person name="Lee T.H."/>
            <person name="Thi V.H."/>
            <person name="Chalabi S."/>
            <person name="Hu Q."/>
            <person name="Fan C."/>
            <person name="Tollenaere R."/>
            <person name="Lu Y."/>
            <person name="Battail C."/>
            <person name="Shen J."/>
            <person name="Sidebottom C.H."/>
            <person name="Wang X."/>
            <person name="Canaguier A."/>
            <person name="Chauveau A."/>
            <person name="Berard A."/>
            <person name="Deniot G."/>
            <person name="Guan M."/>
            <person name="Liu Z."/>
            <person name="Sun F."/>
            <person name="Lim Y.P."/>
            <person name="Lyons E."/>
            <person name="Town C.D."/>
            <person name="Bancroft I."/>
            <person name="Wang X."/>
            <person name="Meng J."/>
            <person name="Ma J."/>
            <person name="Pires J.C."/>
            <person name="King G.J."/>
            <person name="Brunel D."/>
            <person name="Delourme R."/>
            <person name="Renard M."/>
            <person name="Aury J.M."/>
            <person name="Adams K.L."/>
            <person name="Batley J."/>
            <person name="Snowdon R.J."/>
            <person name="Tost J."/>
            <person name="Edwards D."/>
            <person name="Zhou Y."/>
            <person name="Hua W."/>
            <person name="Sharpe A.G."/>
            <person name="Paterson A.H."/>
            <person name="Guan C."/>
            <person name="Wincker P."/>
        </authorList>
    </citation>
    <scope>NUCLEOTIDE SEQUENCE [LARGE SCALE GENOMIC DNA]</scope>
    <source>
        <strain evidence="4">cv. Darmor-bzh</strain>
    </source>
</reference>
<evidence type="ECO:0000259" key="1">
    <source>
        <dbReference type="SMART" id="SM00256"/>
    </source>
</evidence>
<proteinExistence type="predicted"/>
<dbReference type="InterPro" id="IPR036047">
    <property type="entry name" value="F-box-like_dom_sf"/>
</dbReference>
<dbReference type="EMBL" id="LK032079">
    <property type="protein sequence ID" value="CDY17929.1"/>
    <property type="molecule type" value="Genomic_DNA"/>
</dbReference>
<name>A0A078FXN6_BRANA</name>
<dbReference type="InterPro" id="IPR001810">
    <property type="entry name" value="F-box_dom"/>
</dbReference>
<gene>
    <name evidence="3" type="primary">BnaC04g02900D</name>
    <name evidence="2" type="ORF">DARMORV10_C04P04430.1</name>
    <name evidence="3" type="ORF">GSBRNA2T00002280001</name>
</gene>
<dbReference type="PANTHER" id="PTHR31111:SF113">
    <property type="entry name" value="F-BOX ASSOCIATED UBIQUITINATION EFFECTOR FAMILY PROTEIN"/>
    <property type="match status" value="1"/>
</dbReference>
<dbReference type="EMBL" id="HG994368">
    <property type="protein sequence ID" value="CAF1803519.1"/>
    <property type="molecule type" value="Genomic_DNA"/>
</dbReference>
<dbReference type="NCBIfam" id="TIGR01640">
    <property type="entry name" value="F_box_assoc_1"/>
    <property type="match status" value="1"/>
</dbReference>
<accession>A0A078FXN6</accession>
<dbReference type="SMART" id="SM00256">
    <property type="entry name" value="FBOX"/>
    <property type="match status" value="1"/>
</dbReference>
<organism evidence="3 4">
    <name type="scientific">Brassica napus</name>
    <name type="common">Rape</name>
    <dbReference type="NCBI Taxonomy" id="3708"/>
    <lineage>
        <taxon>Eukaryota</taxon>
        <taxon>Viridiplantae</taxon>
        <taxon>Streptophyta</taxon>
        <taxon>Embryophyta</taxon>
        <taxon>Tracheophyta</taxon>
        <taxon>Spermatophyta</taxon>
        <taxon>Magnoliopsida</taxon>
        <taxon>eudicotyledons</taxon>
        <taxon>Gunneridae</taxon>
        <taxon>Pentapetalae</taxon>
        <taxon>rosids</taxon>
        <taxon>malvids</taxon>
        <taxon>Brassicales</taxon>
        <taxon>Brassicaceae</taxon>
        <taxon>Brassiceae</taxon>
        <taxon>Brassica</taxon>
    </lineage>
</organism>
<feature type="domain" description="F-box" evidence="1">
    <location>
        <begin position="31"/>
        <end position="71"/>
    </location>
</feature>